<dbReference type="InterPro" id="IPR015797">
    <property type="entry name" value="NUDIX_hydrolase-like_dom_sf"/>
</dbReference>
<evidence type="ECO:0000313" key="4">
    <source>
        <dbReference type="Proteomes" id="UP000503129"/>
    </source>
</evidence>
<dbReference type="Gene3D" id="3.90.79.10">
    <property type="entry name" value="Nucleoside Triphosphate Pyrophosphohydrolase"/>
    <property type="match status" value="1"/>
</dbReference>
<dbReference type="KEGG" id="bsen:DP114_07645"/>
<dbReference type="InterPro" id="IPR000086">
    <property type="entry name" value="NUDIX_hydrolase_dom"/>
</dbReference>
<keyword evidence="4" id="KW-1185">Reference proteome</keyword>
<dbReference type="InterPro" id="IPR020084">
    <property type="entry name" value="NUDIX_hydrolase_CS"/>
</dbReference>
<evidence type="ECO:0000256" key="1">
    <source>
        <dbReference type="ARBA" id="ARBA00022801"/>
    </source>
</evidence>
<dbReference type="PROSITE" id="PS51462">
    <property type="entry name" value="NUDIX"/>
    <property type="match status" value="1"/>
</dbReference>
<sequence length="174" mass="19887">MDTDETIFSTDWVTVKNTSKGFHYLQRKGKDSIAVFLLRKNETNPQNYEVLIRQQPLCIDNTEIDGLLKLFPCPITGAIDEGELPEEAAIREVYEEAGFSVKVLPLGKYIVGTQTNEICYMYYADVTGIEPDIAQQDGSYLESISKNEWHPFQYLSDCDYSACQIGYFRLREIS</sequence>
<dbReference type="GO" id="GO:0016787">
    <property type="term" value="F:hydrolase activity"/>
    <property type="evidence" value="ECO:0007669"/>
    <property type="project" value="UniProtKB-KW"/>
</dbReference>
<feature type="domain" description="Nudix hydrolase" evidence="2">
    <location>
        <begin position="28"/>
        <end position="174"/>
    </location>
</feature>
<protein>
    <submittedName>
        <fullName evidence="3">NUDIX hydrolase</fullName>
    </submittedName>
</protein>
<dbReference type="Pfam" id="PF00293">
    <property type="entry name" value="NUDIX"/>
    <property type="match status" value="1"/>
</dbReference>
<reference evidence="3 4" key="1">
    <citation type="submission" date="2018-06" db="EMBL/GenBank/DDBJ databases">
        <title>Comparative genomics of Brasilonema spp. strains.</title>
        <authorList>
            <person name="Alvarenga D.O."/>
            <person name="Fiore M.F."/>
            <person name="Varani A.M."/>
        </authorList>
    </citation>
    <scope>NUCLEOTIDE SEQUENCE [LARGE SCALE GENOMIC DNA]</scope>
    <source>
        <strain evidence="3 4">CENA114</strain>
    </source>
</reference>
<keyword evidence="1 3" id="KW-0378">Hydrolase</keyword>
<evidence type="ECO:0000313" key="3">
    <source>
        <dbReference type="EMBL" id="QDL07787.1"/>
    </source>
</evidence>
<proteinExistence type="predicted"/>
<name>A0A856MFE0_9CYAN</name>
<dbReference type="Proteomes" id="UP000503129">
    <property type="component" value="Chromosome"/>
</dbReference>
<accession>A0A856MFE0</accession>
<evidence type="ECO:0000259" key="2">
    <source>
        <dbReference type="PROSITE" id="PS51462"/>
    </source>
</evidence>
<dbReference type="RefSeq" id="WP_169265729.1">
    <property type="nucleotide sequence ID" value="NZ_CAWOXK010000001.1"/>
</dbReference>
<dbReference type="CDD" id="cd02883">
    <property type="entry name" value="NUDIX_Hydrolase"/>
    <property type="match status" value="1"/>
</dbReference>
<organism evidence="3 4">
    <name type="scientific">Brasilonema sennae CENA114</name>
    <dbReference type="NCBI Taxonomy" id="415709"/>
    <lineage>
        <taxon>Bacteria</taxon>
        <taxon>Bacillati</taxon>
        <taxon>Cyanobacteriota</taxon>
        <taxon>Cyanophyceae</taxon>
        <taxon>Nostocales</taxon>
        <taxon>Scytonemataceae</taxon>
        <taxon>Brasilonema</taxon>
        <taxon>Bromeliae group (in: Brasilonema)</taxon>
    </lineage>
</organism>
<dbReference type="PROSITE" id="PS00893">
    <property type="entry name" value="NUDIX_BOX"/>
    <property type="match status" value="1"/>
</dbReference>
<dbReference type="EMBL" id="CP030118">
    <property type="protein sequence ID" value="QDL07787.1"/>
    <property type="molecule type" value="Genomic_DNA"/>
</dbReference>
<gene>
    <name evidence="3" type="ORF">DP114_07645</name>
</gene>
<dbReference type="AlphaFoldDB" id="A0A856MFE0"/>
<dbReference type="SUPFAM" id="SSF55811">
    <property type="entry name" value="Nudix"/>
    <property type="match status" value="1"/>
</dbReference>